<gene>
    <name evidence="8" type="ORF">RF55_9102</name>
</gene>
<dbReference type="OrthoDB" id="26149at2759"/>
<dbReference type="EMBL" id="LBMM01005943">
    <property type="protein sequence ID" value="KMQ91075.1"/>
    <property type="molecule type" value="Genomic_DNA"/>
</dbReference>
<dbReference type="Gene3D" id="1.25.10.10">
    <property type="entry name" value="Leucine-rich Repeat Variant"/>
    <property type="match status" value="3"/>
</dbReference>
<keyword evidence="4" id="KW-0963">Cytoplasm</keyword>
<evidence type="ECO:0000256" key="6">
    <source>
        <dbReference type="ARBA" id="ARBA00023128"/>
    </source>
</evidence>
<dbReference type="STRING" id="67767.A0A0J7NEZ5"/>
<sequence length="632" mass="69786">MEGEAKDNIDELVDDLKHAVRLDASQENECSNILQMLDSVANASKTLIGETLELVIDEVFLTLLGHKSKQIVAKTAKAIAEIAKTEKGREKCTNVELVQALIDLLKRKDIDILTQASRALGNICYENENGKKLVQEQDGLRVILTVLKKSIALKNAEGASFLRNVAAGSLLNFLVDQEALHEEALKEDIVPIICSILEEDGTSGGEAAVHALLTLSLLNDANIIFLDERLTRILIDVLVSDTSSELCEMCLELLHGQAEDEKAKLLLAKTGVCDLLLKLLEKHGPHCNDEETRFVLKVACNLIVLILTGDDSMNFLYDDSKGAVYRKLVEWLESIDEDLQITAVLAMGNFARTDVHCKHMVEQGIHRKLLKLLQRNDSKSGDIRCQHALLSALRNLVIPADNKSLILADGLIDILYPMLDIPTFPVVFKLLGTLRIVIDGQKNNVIIMAELLLAVGEAAISLGRREDLIKRAVEWCGTADHPGVQGEANRLIAWIMNNSRDKQIALSIIKYGAVQHLVNMLLAQHALMQNEAILGLTILTRICSTESEELLIEANFGSNMREFFQTRAGNLEIHIVLNALSLLDSVVQSDRLKKHLKNCGLADACKALQLHKNENSATEIWTRVTALCTVLS</sequence>
<dbReference type="InterPro" id="IPR040144">
    <property type="entry name" value="RAP1GDS1"/>
</dbReference>
<evidence type="ECO:0000313" key="9">
    <source>
        <dbReference type="Proteomes" id="UP000036403"/>
    </source>
</evidence>
<dbReference type="Proteomes" id="UP000036403">
    <property type="component" value="Unassembled WGS sequence"/>
</dbReference>
<dbReference type="GO" id="GO:0005085">
    <property type="term" value="F:guanyl-nucleotide exchange factor activity"/>
    <property type="evidence" value="ECO:0007669"/>
    <property type="project" value="InterPro"/>
</dbReference>
<proteinExistence type="predicted"/>
<organism evidence="8 9">
    <name type="scientific">Lasius niger</name>
    <name type="common">Black garden ant</name>
    <dbReference type="NCBI Taxonomy" id="67767"/>
    <lineage>
        <taxon>Eukaryota</taxon>
        <taxon>Metazoa</taxon>
        <taxon>Ecdysozoa</taxon>
        <taxon>Arthropoda</taxon>
        <taxon>Hexapoda</taxon>
        <taxon>Insecta</taxon>
        <taxon>Pterygota</taxon>
        <taxon>Neoptera</taxon>
        <taxon>Endopterygota</taxon>
        <taxon>Hymenoptera</taxon>
        <taxon>Apocrita</taxon>
        <taxon>Aculeata</taxon>
        <taxon>Formicoidea</taxon>
        <taxon>Formicidae</taxon>
        <taxon>Formicinae</taxon>
        <taxon>Lasius</taxon>
        <taxon>Lasius</taxon>
    </lineage>
</organism>
<dbReference type="GO" id="GO:0005829">
    <property type="term" value="C:cytosol"/>
    <property type="evidence" value="ECO:0007669"/>
    <property type="project" value="UniProtKB-SubCell"/>
</dbReference>
<keyword evidence="6" id="KW-0496">Mitochondrion</keyword>
<feature type="repeat" description="ARM" evidence="7">
    <location>
        <begin position="96"/>
        <end position="138"/>
    </location>
</feature>
<name>A0A0J7NEZ5_LASNI</name>
<evidence type="ECO:0000256" key="5">
    <source>
        <dbReference type="ARBA" id="ARBA00022824"/>
    </source>
</evidence>
<evidence type="ECO:0000313" key="8">
    <source>
        <dbReference type="EMBL" id="KMQ91075.1"/>
    </source>
</evidence>
<dbReference type="Pfam" id="PF00514">
    <property type="entry name" value="Arm"/>
    <property type="match status" value="1"/>
</dbReference>
<comment type="subcellular location">
    <subcellularLocation>
        <location evidence="3">Cytoplasm</location>
        <location evidence="3">Cytosol</location>
    </subcellularLocation>
    <subcellularLocation>
        <location evidence="2">Endoplasmic reticulum</location>
    </subcellularLocation>
    <subcellularLocation>
        <location evidence="1">Mitochondrion</location>
    </subcellularLocation>
</comment>
<evidence type="ECO:0000256" key="3">
    <source>
        <dbReference type="ARBA" id="ARBA00004514"/>
    </source>
</evidence>
<accession>A0A0J7NEZ5</accession>
<evidence type="ECO:0000256" key="4">
    <source>
        <dbReference type="ARBA" id="ARBA00022490"/>
    </source>
</evidence>
<dbReference type="SMART" id="SM00185">
    <property type="entry name" value="ARM"/>
    <property type="match status" value="5"/>
</dbReference>
<evidence type="ECO:0000256" key="1">
    <source>
        <dbReference type="ARBA" id="ARBA00004173"/>
    </source>
</evidence>
<dbReference type="GO" id="GO:0005739">
    <property type="term" value="C:mitochondrion"/>
    <property type="evidence" value="ECO:0007669"/>
    <property type="project" value="UniProtKB-SubCell"/>
</dbReference>
<dbReference type="PROSITE" id="PS50176">
    <property type="entry name" value="ARM_REPEAT"/>
    <property type="match status" value="1"/>
</dbReference>
<keyword evidence="5" id="KW-0256">Endoplasmic reticulum</keyword>
<dbReference type="SUPFAM" id="SSF48371">
    <property type="entry name" value="ARM repeat"/>
    <property type="match status" value="2"/>
</dbReference>
<evidence type="ECO:0000256" key="7">
    <source>
        <dbReference type="PROSITE-ProRule" id="PRU00259"/>
    </source>
</evidence>
<dbReference type="InterPro" id="IPR011989">
    <property type="entry name" value="ARM-like"/>
</dbReference>
<dbReference type="AlphaFoldDB" id="A0A0J7NEZ5"/>
<dbReference type="InterPro" id="IPR016024">
    <property type="entry name" value="ARM-type_fold"/>
</dbReference>
<dbReference type="PANTHER" id="PTHR10957">
    <property type="entry name" value="RAP1 GTPASE-GDP DISSOCIATION STIMULATOR 1"/>
    <property type="match status" value="1"/>
</dbReference>
<dbReference type="FunFam" id="1.25.10.10:FF:000369">
    <property type="entry name" value="Vimar"/>
    <property type="match status" value="1"/>
</dbReference>
<keyword evidence="9" id="KW-1185">Reference proteome</keyword>
<dbReference type="PaxDb" id="67767-A0A0J7NEZ5"/>
<dbReference type="InterPro" id="IPR000225">
    <property type="entry name" value="Armadillo"/>
</dbReference>
<evidence type="ECO:0000256" key="2">
    <source>
        <dbReference type="ARBA" id="ARBA00004240"/>
    </source>
</evidence>
<dbReference type="GO" id="GO:0005783">
    <property type="term" value="C:endoplasmic reticulum"/>
    <property type="evidence" value="ECO:0007669"/>
    <property type="project" value="UniProtKB-SubCell"/>
</dbReference>
<comment type="caution">
    <text evidence="8">The sequence shown here is derived from an EMBL/GenBank/DDBJ whole genome shotgun (WGS) entry which is preliminary data.</text>
</comment>
<protein>
    <submittedName>
        <fullName evidence="8">Rap1 gtpase-gdp dissociation stimulator 1-b</fullName>
    </submittedName>
</protein>
<reference evidence="8 9" key="1">
    <citation type="submission" date="2015-04" db="EMBL/GenBank/DDBJ databases">
        <title>Lasius niger genome sequencing.</title>
        <authorList>
            <person name="Konorov E.A."/>
            <person name="Nikitin M.A."/>
            <person name="Kirill M.V."/>
            <person name="Chang P."/>
        </authorList>
    </citation>
    <scope>NUCLEOTIDE SEQUENCE [LARGE SCALE GENOMIC DNA]</scope>
    <source>
        <tissue evidence="8">Whole</tissue>
    </source>
</reference>